<reference evidence="5 6" key="1">
    <citation type="journal article" date="2014" name="Antonie Van Leeuwenhoek">
        <title>Hyphomonas beringensis sp. nov. and Hyphomonas chukchiensis sp. nov., isolated from surface seawater of the Bering Sea and Chukchi Sea.</title>
        <authorList>
            <person name="Li C."/>
            <person name="Lai Q."/>
            <person name="Li G."/>
            <person name="Dong C."/>
            <person name="Wang J."/>
            <person name="Liao Y."/>
            <person name="Shao Z."/>
        </authorList>
    </citation>
    <scope>NUCLEOTIDE SEQUENCE [LARGE SCALE GENOMIC DNA]</scope>
    <source>
        <strain evidence="5 6">SCH89</strain>
    </source>
</reference>
<dbReference type="InterPro" id="IPR054579">
    <property type="entry name" value="GCE-like_dom"/>
</dbReference>
<keyword evidence="2" id="KW-0732">Signal</keyword>
<keyword evidence="3" id="KW-0378">Hydrolase</keyword>
<feature type="domain" description="4-O-methyl-glucuronoyl methylesterase-like" evidence="4">
    <location>
        <begin position="185"/>
        <end position="365"/>
    </location>
</feature>
<evidence type="ECO:0000256" key="2">
    <source>
        <dbReference type="ARBA" id="ARBA00022729"/>
    </source>
</evidence>
<sequence>MIWFLKRMPLLIALGITVLVMSNCTMLGMNYASLETSNKALPQPPLDVQAITGNPAVREDLKQAFEDTLYGPWPTGMAVAFSPWRVVDPDYLDGRGTLEESAVTIGSGEGARLFHLVAAFPKSDRSLPVVVSQTFSTNCASFPGEPVTAADMSFCDGSEMDGIMGKVVTQIFGRYIAEVPVSRYFDAGLAYASFYASELVPDKNGEAQAVMARMGGPISPTSALMAWSYGFSAALDVLEADPRIDSKRMAVMGHSRHGKSALMAGVWDRRIAAVIAHQSGFAGAALSRSETGEGLARMAKSYPHWLSPRVQAYLTDLPSLPVDQHELLALLAPTPVLLGNGRRDVWSDPNSTYRAAEAASAVYAADAAEGLSDAGMQAFDPESNLAYWLRPGGHSIVPRDIDAFTAFLAAHLDKAAPPETAVQMAN</sequence>
<dbReference type="GO" id="GO:0052689">
    <property type="term" value="F:carboxylic ester hydrolase activity"/>
    <property type="evidence" value="ECO:0007669"/>
    <property type="project" value="UniProtKB-KW"/>
</dbReference>
<dbReference type="Proteomes" id="UP000024942">
    <property type="component" value="Unassembled WGS sequence"/>
</dbReference>
<organism evidence="5 6">
    <name type="scientific">Hyphomonas oceanitis SCH89</name>
    <dbReference type="NCBI Taxonomy" id="1280953"/>
    <lineage>
        <taxon>Bacteria</taxon>
        <taxon>Pseudomonadati</taxon>
        <taxon>Pseudomonadota</taxon>
        <taxon>Alphaproteobacteria</taxon>
        <taxon>Hyphomonadales</taxon>
        <taxon>Hyphomonadaceae</taxon>
        <taxon>Hyphomonas</taxon>
    </lineage>
</organism>
<evidence type="ECO:0000313" key="6">
    <source>
        <dbReference type="Proteomes" id="UP000024942"/>
    </source>
</evidence>
<dbReference type="Pfam" id="PF22244">
    <property type="entry name" value="GCE_fung"/>
    <property type="match status" value="1"/>
</dbReference>
<evidence type="ECO:0000256" key="3">
    <source>
        <dbReference type="ARBA" id="ARBA00022801"/>
    </source>
</evidence>
<keyword evidence="6" id="KW-1185">Reference proteome</keyword>
<keyword evidence="1" id="KW-0719">Serine esterase</keyword>
<accession>A0A059GA36</accession>
<name>A0A059GA36_9PROT</name>
<evidence type="ECO:0000313" key="5">
    <source>
        <dbReference type="EMBL" id="KDA03594.1"/>
    </source>
</evidence>
<dbReference type="RefSeq" id="WP_051624504.1">
    <property type="nucleotide sequence ID" value="NZ_ARYL01000004.1"/>
</dbReference>
<dbReference type="Gene3D" id="3.40.50.1820">
    <property type="entry name" value="alpha/beta hydrolase"/>
    <property type="match status" value="1"/>
</dbReference>
<dbReference type="STRING" id="1280953.HOC_03907"/>
<dbReference type="SUPFAM" id="SSF53474">
    <property type="entry name" value="alpha/beta-Hydrolases"/>
    <property type="match status" value="1"/>
</dbReference>
<dbReference type="OrthoDB" id="217645at2"/>
<dbReference type="eggNOG" id="COG1073">
    <property type="taxonomic scope" value="Bacteria"/>
</dbReference>
<evidence type="ECO:0000259" key="4">
    <source>
        <dbReference type="Pfam" id="PF22244"/>
    </source>
</evidence>
<gene>
    <name evidence="5" type="ORF">HOC_03907</name>
</gene>
<dbReference type="AlphaFoldDB" id="A0A059GA36"/>
<proteinExistence type="predicted"/>
<dbReference type="EMBL" id="ARYL01000004">
    <property type="protein sequence ID" value="KDA03594.1"/>
    <property type="molecule type" value="Genomic_DNA"/>
</dbReference>
<dbReference type="InterPro" id="IPR029058">
    <property type="entry name" value="AB_hydrolase_fold"/>
</dbReference>
<evidence type="ECO:0000256" key="1">
    <source>
        <dbReference type="ARBA" id="ARBA00022487"/>
    </source>
</evidence>
<protein>
    <submittedName>
        <fullName evidence="5">Acetyl xylan esterase domain-containing protein</fullName>
    </submittedName>
</protein>
<comment type="caution">
    <text evidence="5">The sequence shown here is derived from an EMBL/GenBank/DDBJ whole genome shotgun (WGS) entry which is preliminary data.</text>
</comment>
<dbReference type="PATRIC" id="fig|1280953.3.peg.790"/>